<feature type="domain" description="N-acetyltransferase" evidence="1">
    <location>
        <begin position="5"/>
        <end position="170"/>
    </location>
</feature>
<dbReference type="SUPFAM" id="SSF55729">
    <property type="entry name" value="Acyl-CoA N-acyltransferases (Nat)"/>
    <property type="match status" value="1"/>
</dbReference>
<protein>
    <submittedName>
        <fullName evidence="2">GNAT family N-acetyltransferase</fullName>
    </submittedName>
</protein>
<evidence type="ECO:0000313" key="3">
    <source>
        <dbReference type="Proteomes" id="UP001596022"/>
    </source>
</evidence>
<organism evidence="2 3">
    <name type="scientific">Camelliibacillus cellulosilyticus</name>
    <dbReference type="NCBI Taxonomy" id="2174486"/>
    <lineage>
        <taxon>Bacteria</taxon>
        <taxon>Bacillati</taxon>
        <taxon>Bacillota</taxon>
        <taxon>Bacilli</taxon>
        <taxon>Bacillales</taxon>
        <taxon>Sporolactobacillaceae</taxon>
        <taxon>Camelliibacillus</taxon>
    </lineage>
</organism>
<sequence>MEKLIEIDGGEATISRMANLYQLVWPARSSSIKVQFMRHTAYKGYKGLLLLDENGELLGFSYGYTSLPGQFYRDKLEKSLNAEQINEWLTDCFEFVELVVHPNHRKKGYGKRLLNQLLAKSDNQTAVLTTQTDNHAARSLYASTGWSIIKEPFIPFEETDPFVIMGKRLN</sequence>
<dbReference type="Gene3D" id="3.40.630.30">
    <property type="match status" value="1"/>
</dbReference>
<dbReference type="PROSITE" id="PS51186">
    <property type="entry name" value="GNAT"/>
    <property type="match status" value="1"/>
</dbReference>
<accession>A0ABV9GLR2</accession>
<dbReference type="RefSeq" id="WP_376845486.1">
    <property type="nucleotide sequence ID" value="NZ_JBHSFW010000001.1"/>
</dbReference>
<dbReference type="CDD" id="cd04301">
    <property type="entry name" value="NAT_SF"/>
    <property type="match status" value="1"/>
</dbReference>
<evidence type="ECO:0000313" key="2">
    <source>
        <dbReference type="EMBL" id="MFC4618504.1"/>
    </source>
</evidence>
<comment type="caution">
    <text evidence="2">The sequence shown here is derived from an EMBL/GenBank/DDBJ whole genome shotgun (WGS) entry which is preliminary data.</text>
</comment>
<gene>
    <name evidence="2" type="ORF">ACFO4N_07120</name>
</gene>
<dbReference type="EMBL" id="JBHSFW010000001">
    <property type="protein sequence ID" value="MFC4618504.1"/>
    <property type="molecule type" value="Genomic_DNA"/>
</dbReference>
<dbReference type="InterPro" id="IPR000182">
    <property type="entry name" value="GNAT_dom"/>
</dbReference>
<dbReference type="Pfam" id="PF00583">
    <property type="entry name" value="Acetyltransf_1"/>
    <property type="match status" value="1"/>
</dbReference>
<dbReference type="Proteomes" id="UP001596022">
    <property type="component" value="Unassembled WGS sequence"/>
</dbReference>
<keyword evidence="3" id="KW-1185">Reference proteome</keyword>
<name>A0ABV9GLR2_9BACL</name>
<proteinExistence type="predicted"/>
<reference evidence="3" key="1">
    <citation type="journal article" date="2019" name="Int. J. Syst. Evol. Microbiol.">
        <title>The Global Catalogue of Microorganisms (GCM) 10K type strain sequencing project: providing services to taxonomists for standard genome sequencing and annotation.</title>
        <authorList>
            <consortium name="The Broad Institute Genomics Platform"/>
            <consortium name="The Broad Institute Genome Sequencing Center for Infectious Disease"/>
            <person name="Wu L."/>
            <person name="Ma J."/>
        </authorList>
    </citation>
    <scope>NUCLEOTIDE SEQUENCE [LARGE SCALE GENOMIC DNA]</scope>
    <source>
        <strain evidence="3">CGMCC 1.16306</strain>
    </source>
</reference>
<evidence type="ECO:0000259" key="1">
    <source>
        <dbReference type="PROSITE" id="PS51186"/>
    </source>
</evidence>
<dbReference type="InterPro" id="IPR016181">
    <property type="entry name" value="Acyl_CoA_acyltransferase"/>
</dbReference>